<reference evidence="1" key="1">
    <citation type="journal article" date="2019" name="bioRxiv">
        <title>The Genome of the Zebra Mussel, Dreissena polymorpha: A Resource for Invasive Species Research.</title>
        <authorList>
            <person name="McCartney M.A."/>
            <person name="Auch B."/>
            <person name="Kono T."/>
            <person name="Mallez S."/>
            <person name="Zhang Y."/>
            <person name="Obille A."/>
            <person name="Becker A."/>
            <person name="Abrahante J.E."/>
            <person name="Garbe J."/>
            <person name="Badalamenti J.P."/>
            <person name="Herman A."/>
            <person name="Mangelson H."/>
            <person name="Liachko I."/>
            <person name="Sullivan S."/>
            <person name="Sone E.D."/>
            <person name="Koren S."/>
            <person name="Silverstein K.A.T."/>
            <person name="Beckman K.B."/>
            <person name="Gohl D.M."/>
        </authorList>
    </citation>
    <scope>NUCLEOTIDE SEQUENCE</scope>
    <source>
        <strain evidence="1">Duluth1</strain>
        <tissue evidence="1">Whole animal</tissue>
    </source>
</reference>
<accession>A0A9D4JW02</accession>
<evidence type="ECO:0000313" key="2">
    <source>
        <dbReference type="Proteomes" id="UP000828390"/>
    </source>
</evidence>
<dbReference type="Gene3D" id="3.80.10.10">
    <property type="entry name" value="Ribonuclease Inhibitor"/>
    <property type="match status" value="2"/>
</dbReference>
<proteinExistence type="predicted"/>
<comment type="caution">
    <text evidence="1">The sequence shown here is derived from an EMBL/GenBank/DDBJ whole genome shotgun (WGS) entry which is preliminary data.</text>
</comment>
<gene>
    <name evidence="1" type="ORF">DPMN_126881</name>
</gene>
<sequence length="816" mass="91460">MMDKCDQLHNFQYEFKPSPFQHCVLSGYREAIANAQTYINLKLSHFNIDDENIHPDLHSLWVMNASSVEVLRVTVFSRDPLFDGKRSPDCEKSSSTMDFELSSCHKLKVLKLYGYGVCLKDIVSSATSVCPVRFLLNNSDPAEQPFHVLPSIEHIELGDVTCSNTWLRSLFNIIKTVKHNVKCLLEDCVITSSVNGTMDNSYSIEQTQIRRNFICKGNVIDATNILIGTDNAIDAVWEAWRSMDMASLSVFVCLGISTMKRVSSSGHSIIYTRTQTDCLNNLSLCYKKCEWTQEVESIVLETLALNLIDDNPVLLGALHSLNIKSLSLSGRLDSLKGEHGKLLSHALSSLNKLETLILEVDINRFENNICLLKALRGLPIFSLSVRLDILTGEEASELSHSLLSLRQLETLDLEFIYISFFLSGYIKSLSLSGRLDSFEREHVKLMTHSLLSMNQLETLLMDLSSGICKNNVSLLEALFGLHIRSLSLRLCSLTGQDASELSHSLLSLKQLETLALEFNDISPLPWETLHDVPIEILSLSGMLDNFEREHVKLVSHSLLSMNQLKILLMELSIGICKNNVCLLEDLCGLQVRSLSLRLCKLTEQDASELSHTLSSLKQLETLCLQLIEHSPFLWEALHSLHIKSLSLSRALKFSEEHVRLVSQSLLSLTQLETLSIDFIVGPLDIRLWQSLCGLHIKSLSLSLSLSLYRLTGQYVSELSHSLSSLKQLEVLSLNISDDSNNHGLWKVLHGLHVKNLSLNYLFFELTKEHVLSLADALPTLTELGTLTMKCLDSSNPGLLEILRSLNSRGVCVRLNS</sequence>
<dbReference type="EMBL" id="JAIWYP010000005">
    <property type="protein sequence ID" value="KAH3825019.1"/>
    <property type="molecule type" value="Genomic_DNA"/>
</dbReference>
<keyword evidence="2" id="KW-1185">Reference proteome</keyword>
<dbReference type="AlphaFoldDB" id="A0A9D4JW02"/>
<dbReference type="InterPro" id="IPR032675">
    <property type="entry name" value="LRR_dom_sf"/>
</dbReference>
<reference evidence="1" key="2">
    <citation type="submission" date="2020-11" db="EMBL/GenBank/DDBJ databases">
        <authorList>
            <person name="McCartney M.A."/>
            <person name="Auch B."/>
            <person name="Kono T."/>
            <person name="Mallez S."/>
            <person name="Becker A."/>
            <person name="Gohl D.M."/>
            <person name="Silverstein K.A.T."/>
            <person name="Koren S."/>
            <person name="Bechman K.B."/>
            <person name="Herman A."/>
            <person name="Abrahante J.E."/>
            <person name="Garbe J."/>
        </authorList>
    </citation>
    <scope>NUCLEOTIDE SEQUENCE</scope>
    <source>
        <strain evidence="1">Duluth1</strain>
        <tissue evidence="1">Whole animal</tissue>
    </source>
</reference>
<dbReference type="SUPFAM" id="SSF52047">
    <property type="entry name" value="RNI-like"/>
    <property type="match status" value="2"/>
</dbReference>
<evidence type="ECO:0000313" key="1">
    <source>
        <dbReference type="EMBL" id="KAH3825019.1"/>
    </source>
</evidence>
<dbReference type="Proteomes" id="UP000828390">
    <property type="component" value="Unassembled WGS sequence"/>
</dbReference>
<organism evidence="1 2">
    <name type="scientific">Dreissena polymorpha</name>
    <name type="common">Zebra mussel</name>
    <name type="synonym">Mytilus polymorpha</name>
    <dbReference type="NCBI Taxonomy" id="45954"/>
    <lineage>
        <taxon>Eukaryota</taxon>
        <taxon>Metazoa</taxon>
        <taxon>Spiralia</taxon>
        <taxon>Lophotrochozoa</taxon>
        <taxon>Mollusca</taxon>
        <taxon>Bivalvia</taxon>
        <taxon>Autobranchia</taxon>
        <taxon>Heteroconchia</taxon>
        <taxon>Euheterodonta</taxon>
        <taxon>Imparidentia</taxon>
        <taxon>Neoheterodontei</taxon>
        <taxon>Myida</taxon>
        <taxon>Dreissenoidea</taxon>
        <taxon>Dreissenidae</taxon>
        <taxon>Dreissena</taxon>
    </lineage>
</organism>
<protein>
    <submittedName>
        <fullName evidence="1">Uncharacterized protein</fullName>
    </submittedName>
</protein>
<name>A0A9D4JW02_DREPO</name>